<dbReference type="Proteomes" id="UP000728647">
    <property type="component" value="Unassembled WGS sequence"/>
</dbReference>
<evidence type="ECO:0000313" key="1">
    <source>
        <dbReference type="EMBL" id="NUB92591.1"/>
    </source>
</evidence>
<evidence type="ECO:0000313" key="2">
    <source>
        <dbReference type="Proteomes" id="UP000728647"/>
    </source>
</evidence>
<reference evidence="1" key="1">
    <citation type="submission" date="2020-06" db="EMBL/GenBank/DDBJ databases">
        <title>Haloterrigena sp. nov., an extremely halophilic archaeon isolated from a saline sediment.</title>
        <authorList>
            <person name="Liu B.-B."/>
        </authorList>
    </citation>
    <scope>NUCLEOTIDE SEQUENCE</scope>
    <source>
        <strain evidence="1">SYSU A121-1</strain>
    </source>
</reference>
<proteinExistence type="predicted"/>
<organism evidence="1 2">
    <name type="scientific">Haloterrigena gelatinilytica</name>
    <dbReference type="NCBI Taxonomy" id="2741724"/>
    <lineage>
        <taxon>Archaea</taxon>
        <taxon>Methanobacteriati</taxon>
        <taxon>Methanobacteriota</taxon>
        <taxon>Stenosarchaea group</taxon>
        <taxon>Halobacteria</taxon>
        <taxon>Halobacteriales</taxon>
        <taxon>Natrialbaceae</taxon>
        <taxon>Haloterrigena</taxon>
    </lineage>
</organism>
<dbReference type="RefSeq" id="WP_174702577.1">
    <property type="nucleotide sequence ID" value="NZ_JABURA010000001.1"/>
</dbReference>
<name>A0A8J8KGJ0_9EURY</name>
<comment type="caution">
    <text evidence="1">The sequence shown here is derived from an EMBL/GenBank/DDBJ whole genome shotgun (WGS) entry which is preliminary data.</text>
</comment>
<gene>
    <name evidence="1" type="ORF">HT576_16405</name>
</gene>
<protein>
    <submittedName>
        <fullName evidence="1">Uncharacterized protein</fullName>
    </submittedName>
</protein>
<accession>A0A8J8KGJ0</accession>
<dbReference type="EMBL" id="JABURA010000001">
    <property type="protein sequence ID" value="NUB92591.1"/>
    <property type="molecule type" value="Genomic_DNA"/>
</dbReference>
<sequence>MIKDIPANIVYIGLFFSLKPDIIPERIASSAAIRRDIIIPDSGDITRISVRLPSIKYRTDSPSNNSSNPITIRLVLFVKRKLSRPKIALKNTIVIRAKKDALPMLV</sequence>
<dbReference type="AlphaFoldDB" id="A0A8J8KGJ0"/>